<dbReference type="InterPro" id="IPR050248">
    <property type="entry name" value="Polysacc_deacetylase_ArnD"/>
</dbReference>
<comment type="caution">
    <text evidence="4">The sequence shown here is derived from an EMBL/GenBank/DDBJ whole genome shotgun (WGS) entry which is preliminary data.</text>
</comment>
<dbReference type="PANTHER" id="PTHR10587">
    <property type="entry name" value="GLYCOSYL TRANSFERASE-RELATED"/>
    <property type="match status" value="1"/>
</dbReference>
<accession>A0ABN3UCV1</accession>
<evidence type="ECO:0000256" key="1">
    <source>
        <dbReference type="ARBA" id="ARBA00022723"/>
    </source>
</evidence>
<dbReference type="InterPro" id="IPR011330">
    <property type="entry name" value="Glyco_hydro/deAcase_b/a-brl"/>
</dbReference>
<keyword evidence="1" id="KW-0479">Metal-binding</keyword>
<evidence type="ECO:0000313" key="4">
    <source>
        <dbReference type="EMBL" id="GAA2730309.1"/>
    </source>
</evidence>
<gene>
    <name evidence="4" type="ORF">GCM10010439_42970</name>
</gene>
<protein>
    <recommendedName>
        <fullName evidence="3">NodB homology domain-containing protein</fullName>
    </recommendedName>
</protein>
<dbReference type="Proteomes" id="UP001501842">
    <property type="component" value="Unassembled WGS sequence"/>
</dbReference>
<dbReference type="Gene3D" id="3.20.20.370">
    <property type="entry name" value="Glycoside hydrolase/deacetylase"/>
    <property type="match status" value="1"/>
</dbReference>
<feature type="domain" description="NodB homology" evidence="3">
    <location>
        <begin position="60"/>
        <end position="236"/>
    </location>
</feature>
<dbReference type="PROSITE" id="PS51677">
    <property type="entry name" value="NODB"/>
    <property type="match status" value="1"/>
</dbReference>
<dbReference type="PANTHER" id="PTHR10587:SF133">
    <property type="entry name" value="CHITIN DEACETYLASE 1-RELATED"/>
    <property type="match status" value="1"/>
</dbReference>
<dbReference type="SUPFAM" id="SSF88713">
    <property type="entry name" value="Glycoside hydrolase/deacetylase"/>
    <property type="match status" value="1"/>
</dbReference>
<sequence length="259" mass="27804">MVAGLIATLAACGGSAGNVAPMNAAGAVTAPRPVTLREPDPDARRGLSPEFTRVNCAVAKCVALTFDDGPMEESDKLLQILARYRAKATFFVVGRMVEENPEILHREVADGHEIANHTWSHADLTSLSPEGLRAEIEKTQAVIKQHAGYDATLMRPPYGATNARVASAAKEFGLAEIMWAVDPLDWQNRDTALVERRVLAQTRPGDIVLLHDIHSSSVDAVPGILAALAERGYKFVTVSGLLAGTSVEPGRQYRDRAAT</sequence>
<dbReference type="Pfam" id="PF01522">
    <property type="entry name" value="Polysacc_deac_1"/>
    <property type="match status" value="1"/>
</dbReference>
<name>A0ABN3UCV1_9ACTN</name>
<reference evidence="4 5" key="1">
    <citation type="journal article" date="2019" name="Int. J. Syst. Evol. Microbiol.">
        <title>The Global Catalogue of Microorganisms (GCM) 10K type strain sequencing project: providing services to taxonomists for standard genome sequencing and annotation.</title>
        <authorList>
            <consortium name="The Broad Institute Genomics Platform"/>
            <consortium name="The Broad Institute Genome Sequencing Center for Infectious Disease"/>
            <person name="Wu L."/>
            <person name="Ma J."/>
        </authorList>
    </citation>
    <scope>NUCLEOTIDE SEQUENCE [LARGE SCALE GENOMIC DNA]</scope>
    <source>
        <strain evidence="4 5">JCM 8201</strain>
    </source>
</reference>
<dbReference type="InterPro" id="IPR002509">
    <property type="entry name" value="NODB_dom"/>
</dbReference>
<dbReference type="CDD" id="cd10917">
    <property type="entry name" value="CE4_NodB_like_6s_7s"/>
    <property type="match status" value="1"/>
</dbReference>
<organism evidence="4 5">
    <name type="scientific">Actinocorallia aurantiaca</name>
    <dbReference type="NCBI Taxonomy" id="46204"/>
    <lineage>
        <taxon>Bacteria</taxon>
        <taxon>Bacillati</taxon>
        <taxon>Actinomycetota</taxon>
        <taxon>Actinomycetes</taxon>
        <taxon>Streptosporangiales</taxon>
        <taxon>Thermomonosporaceae</taxon>
        <taxon>Actinocorallia</taxon>
    </lineage>
</organism>
<dbReference type="EMBL" id="BAAATZ010000018">
    <property type="protein sequence ID" value="GAA2730309.1"/>
    <property type="molecule type" value="Genomic_DNA"/>
</dbReference>
<keyword evidence="2" id="KW-0378">Hydrolase</keyword>
<evidence type="ECO:0000259" key="3">
    <source>
        <dbReference type="PROSITE" id="PS51677"/>
    </source>
</evidence>
<evidence type="ECO:0000313" key="5">
    <source>
        <dbReference type="Proteomes" id="UP001501842"/>
    </source>
</evidence>
<keyword evidence="5" id="KW-1185">Reference proteome</keyword>
<proteinExistence type="predicted"/>
<evidence type="ECO:0000256" key="2">
    <source>
        <dbReference type="ARBA" id="ARBA00022801"/>
    </source>
</evidence>